<sequence>MNKLLELKGRFSQESRKAVFGPKRMKTDRTLTSKDVEKMLEDLKNISSFWNQENAPFSGVLITVYHLNIIPKSSRISEIFNGHKSNESIVGIKFNSDENKHIITYYISKEKLENTIIKIEEALNILEENFNGSIDNSIFSNDFFFKDSLINDNRISLKQFKNIIADLSYVEYFGIERAYKQPGMSIVTLYRTDKNIKDILSKYGLTNYHLLDDYTVKLYEEDVEKLNEKASYLVAMYSHDEKEFSIGEFNKIIETNQPEIPAPANEPIIGVIDTLFDDKVYFSKWVEYYDDTNKEIQKYEKDYYHGTAVSSIIVDGPALNNWLDDGCGRFRVRHFGISRARGFSESTFIQKIRWIIKGNTDIKVWNISIGSNEEIDKYFISYIGSELDKIQNEYNVIFVIAGTNNNSSQENLRIGSPADSINSIVVNSVTSNKESAPYTRKGIVLSFFAKPDVSYYGGSPEKMMNVWTNIGKQQISGASFAAPWIARKLAYLIEIVGCSREVAKALIIDSARGWESEPTKEFISIFGHGIVPIRIEEIIESKNDEIKFFISGISEKWNTYNYSLPVPLKDDKFPYKVKATMCYFPKTTRTQGVDYTNTELNLHIGRLKNNKILDIKGDKQNDNKYDNESFYLKENNARNLFRKWDNVKYISEKITKYDKPKNSYDSKKWGIEVKTNNRLNNKDGEGLLFGIVVTLKEINGVNRIDQFIRDCHWNGWMVNEIDIKNKIIIRDKSNEEIELK</sequence>
<proteinExistence type="predicted"/>
<dbReference type="RefSeq" id="WP_036434646.1">
    <property type="nucleotide sequence ID" value="NZ_LR215039.1"/>
</dbReference>
<feature type="domain" description="Peptidase S8/S53" evidence="1">
    <location>
        <begin position="267"/>
        <end position="529"/>
    </location>
</feature>
<dbReference type="SUPFAM" id="SSF52743">
    <property type="entry name" value="Subtilisin-like"/>
    <property type="match status" value="1"/>
</dbReference>
<evidence type="ECO:0000259" key="1">
    <source>
        <dbReference type="Pfam" id="PF00082"/>
    </source>
</evidence>
<protein>
    <recommendedName>
        <fullName evidence="1">Peptidase S8/S53 domain-containing protein</fullName>
    </recommendedName>
</protein>
<dbReference type="GO" id="GO:0004252">
    <property type="term" value="F:serine-type endopeptidase activity"/>
    <property type="evidence" value="ECO:0007669"/>
    <property type="project" value="InterPro"/>
</dbReference>
<dbReference type="Proteomes" id="UP000289497">
    <property type="component" value="Chromosome"/>
</dbReference>
<dbReference type="InterPro" id="IPR034074">
    <property type="entry name" value="Y4bN_pept_dom"/>
</dbReference>
<dbReference type="KEGG" id="mcou:NCTC10179_00207"/>
<dbReference type="GO" id="GO:0006508">
    <property type="term" value="P:proteolysis"/>
    <property type="evidence" value="ECO:0007669"/>
    <property type="project" value="InterPro"/>
</dbReference>
<keyword evidence="3" id="KW-1185">Reference proteome</keyword>
<reference evidence="2 3" key="1">
    <citation type="submission" date="2019-01" db="EMBL/GenBank/DDBJ databases">
        <authorList>
            <consortium name="Pathogen Informatics"/>
        </authorList>
    </citation>
    <scope>NUCLEOTIDE SEQUENCE [LARGE SCALE GENOMIC DNA]</scope>
    <source>
        <strain evidence="2 3">NCTC10179</strain>
    </source>
</reference>
<dbReference type="InterPro" id="IPR036852">
    <property type="entry name" value="Peptidase_S8/S53_dom_sf"/>
</dbReference>
<dbReference type="Pfam" id="PF00082">
    <property type="entry name" value="Peptidase_S8"/>
    <property type="match status" value="1"/>
</dbReference>
<dbReference type="Gene3D" id="3.40.50.200">
    <property type="entry name" value="Peptidase S8/S53 domain"/>
    <property type="match status" value="1"/>
</dbReference>
<dbReference type="InterPro" id="IPR000209">
    <property type="entry name" value="Peptidase_S8/S53_dom"/>
</dbReference>
<dbReference type="EMBL" id="LR215039">
    <property type="protein sequence ID" value="VEU76045.1"/>
    <property type="molecule type" value="Genomic_DNA"/>
</dbReference>
<organism evidence="2 3">
    <name type="scientific">Mycoplasmopsis columboralis</name>
    <dbReference type="NCBI Taxonomy" id="171282"/>
    <lineage>
        <taxon>Bacteria</taxon>
        <taxon>Bacillati</taxon>
        <taxon>Mycoplasmatota</taxon>
        <taxon>Mycoplasmoidales</taxon>
        <taxon>Metamycoplasmataceae</taxon>
        <taxon>Mycoplasmopsis</taxon>
    </lineage>
</organism>
<evidence type="ECO:0000313" key="3">
    <source>
        <dbReference type="Proteomes" id="UP000289497"/>
    </source>
</evidence>
<gene>
    <name evidence="2" type="ORF">NCTC10179_00207</name>
</gene>
<evidence type="ECO:0000313" key="2">
    <source>
        <dbReference type="EMBL" id="VEU76045.1"/>
    </source>
</evidence>
<accession>A0A449B651</accession>
<dbReference type="AlphaFoldDB" id="A0A449B651"/>
<name>A0A449B651_9BACT</name>
<dbReference type="OrthoDB" id="9759014at2"/>
<dbReference type="CDD" id="cd04847">
    <property type="entry name" value="Peptidases_S8_Subtilisin_like_2"/>
    <property type="match status" value="1"/>
</dbReference>